<keyword evidence="1" id="KW-1133">Transmembrane helix</keyword>
<dbReference type="InterPro" id="IPR024419">
    <property type="entry name" value="YvrJ"/>
</dbReference>
<proteinExistence type="predicted"/>
<evidence type="ECO:0000313" key="3">
    <source>
        <dbReference type="Proteomes" id="UP001597568"/>
    </source>
</evidence>
<dbReference type="EMBL" id="JBHUOR010000105">
    <property type="protein sequence ID" value="MFD2869209.1"/>
    <property type="molecule type" value="Genomic_DNA"/>
</dbReference>
<protein>
    <submittedName>
        <fullName evidence="2">YvrJ family protein</fullName>
    </submittedName>
</protein>
<dbReference type="Proteomes" id="UP001597568">
    <property type="component" value="Unassembled WGS sequence"/>
</dbReference>
<keyword evidence="3" id="KW-1185">Reference proteome</keyword>
<comment type="caution">
    <text evidence="2">The sequence shown here is derived from an EMBL/GenBank/DDBJ whole genome shotgun (WGS) entry which is preliminary data.</text>
</comment>
<dbReference type="Pfam" id="PF12841">
    <property type="entry name" value="YvrJ"/>
    <property type="match status" value="1"/>
</dbReference>
<name>A0ABW5Y2H9_9BACL</name>
<feature type="transmembrane region" description="Helical" evidence="1">
    <location>
        <begin position="6"/>
        <end position="23"/>
    </location>
</feature>
<sequence>MMDELFNYLDYGFSFLLAIYLLVRMEKKLELLTESIAKLTNQFEKD</sequence>
<organism evidence="2 3">
    <name type="scientific">Kurthia populi</name>
    <dbReference type="NCBI Taxonomy" id="1562132"/>
    <lineage>
        <taxon>Bacteria</taxon>
        <taxon>Bacillati</taxon>
        <taxon>Bacillota</taxon>
        <taxon>Bacilli</taxon>
        <taxon>Bacillales</taxon>
        <taxon>Caryophanaceae</taxon>
        <taxon>Kurthia</taxon>
    </lineage>
</organism>
<keyword evidence="1" id="KW-0472">Membrane</keyword>
<evidence type="ECO:0000256" key="1">
    <source>
        <dbReference type="SAM" id="Phobius"/>
    </source>
</evidence>
<reference evidence="3" key="1">
    <citation type="journal article" date="2019" name="Int. J. Syst. Evol. Microbiol.">
        <title>The Global Catalogue of Microorganisms (GCM) 10K type strain sequencing project: providing services to taxonomists for standard genome sequencing and annotation.</title>
        <authorList>
            <consortium name="The Broad Institute Genomics Platform"/>
            <consortium name="The Broad Institute Genome Sequencing Center for Infectious Disease"/>
            <person name="Wu L."/>
            <person name="Ma J."/>
        </authorList>
    </citation>
    <scope>NUCLEOTIDE SEQUENCE [LARGE SCALE GENOMIC DNA]</scope>
    <source>
        <strain evidence="3">KCTC 33522</strain>
    </source>
</reference>
<keyword evidence="1" id="KW-0812">Transmembrane</keyword>
<evidence type="ECO:0000313" key="2">
    <source>
        <dbReference type="EMBL" id="MFD2869209.1"/>
    </source>
</evidence>
<gene>
    <name evidence="2" type="ORF">ACFSY7_11965</name>
</gene>
<accession>A0ABW5Y2H9</accession>